<dbReference type="CDD" id="cd05830">
    <property type="entry name" value="Sortase_E"/>
    <property type="match status" value="1"/>
</dbReference>
<keyword evidence="5" id="KW-1185">Reference proteome</keyword>
<organism evidence="4 5">
    <name type="scientific">Microbacterium rhizomatis</name>
    <dbReference type="NCBI Taxonomy" id="1631477"/>
    <lineage>
        <taxon>Bacteria</taxon>
        <taxon>Bacillati</taxon>
        <taxon>Actinomycetota</taxon>
        <taxon>Actinomycetes</taxon>
        <taxon>Micrococcales</taxon>
        <taxon>Microbacteriaceae</taxon>
        <taxon>Microbacterium</taxon>
    </lineage>
</organism>
<gene>
    <name evidence="4" type="ORF">F6B43_14130</name>
</gene>
<protein>
    <submittedName>
        <fullName evidence="4">Class E sortase</fullName>
    </submittedName>
</protein>
<name>A0A5J5IYW7_9MICO</name>
<dbReference type="NCBIfam" id="NF033747">
    <property type="entry name" value="class_E_sortase"/>
    <property type="match status" value="1"/>
</dbReference>
<dbReference type="InterPro" id="IPR042003">
    <property type="entry name" value="Sortase_E"/>
</dbReference>
<evidence type="ECO:0000313" key="5">
    <source>
        <dbReference type="Proteomes" id="UP000325827"/>
    </source>
</evidence>
<evidence type="ECO:0000313" key="4">
    <source>
        <dbReference type="EMBL" id="KAA9106605.1"/>
    </source>
</evidence>
<evidence type="ECO:0000256" key="1">
    <source>
        <dbReference type="ARBA" id="ARBA00022801"/>
    </source>
</evidence>
<comment type="caution">
    <text evidence="4">The sequence shown here is derived from an EMBL/GenBank/DDBJ whole genome shotgun (WGS) entry which is preliminary data.</text>
</comment>
<dbReference type="OrthoDB" id="5242879at2"/>
<dbReference type="InterPro" id="IPR053465">
    <property type="entry name" value="Sortase_Class_E"/>
</dbReference>
<dbReference type="EMBL" id="VYSA01000003">
    <property type="protein sequence ID" value="KAA9106605.1"/>
    <property type="molecule type" value="Genomic_DNA"/>
</dbReference>
<feature type="transmembrane region" description="Helical" evidence="3">
    <location>
        <begin position="20"/>
        <end position="41"/>
    </location>
</feature>
<dbReference type="InterPro" id="IPR005754">
    <property type="entry name" value="Sortase"/>
</dbReference>
<dbReference type="Pfam" id="PF04203">
    <property type="entry name" value="Sortase"/>
    <property type="match status" value="1"/>
</dbReference>
<sequence>MPGVSRRARRPRRRTTFFGVLGEILITVGVVTLLYVSWQLWIGDMIYGAERNAAGQQLTQQWEDDFLARPKPATVPDTSPTADPIALPQPENSQVFGTMLIPRFGSDYNVSIAGGVTREGTLDTIGIGHYPGTNMPGEVGNFALAAHRTTWGKPFNRIADLHVGDAIVIETPDGWYTYRFRTLEYVTPDAVNVLLPVPQVTGAAADGRYMTMTSCSPMYAMSERIVAYSVFESFTPRASGPPSSLTEGLTT</sequence>
<dbReference type="Proteomes" id="UP000325827">
    <property type="component" value="Unassembled WGS sequence"/>
</dbReference>
<dbReference type="AlphaFoldDB" id="A0A5J5IYW7"/>
<reference evidence="5" key="1">
    <citation type="submission" date="2019-09" db="EMBL/GenBank/DDBJ databases">
        <title>Mumia zhuanghuii sp. nov. isolated from the intestinal contents of plateau pika (Ochotona curzoniae) in the Qinghai-Tibet plateau of China.</title>
        <authorList>
            <person name="Tian Z."/>
        </authorList>
    </citation>
    <scope>NUCLEOTIDE SEQUENCE [LARGE SCALE GENOMIC DNA]</scope>
    <source>
        <strain evidence="5">JCM 30598</strain>
    </source>
</reference>
<keyword evidence="3" id="KW-1133">Transmembrane helix</keyword>
<accession>A0A5J5IYW7</accession>
<dbReference type="InterPro" id="IPR023365">
    <property type="entry name" value="Sortase_dom-sf"/>
</dbReference>
<dbReference type="SUPFAM" id="SSF63817">
    <property type="entry name" value="Sortase"/>
    <property type="match status" value="1"/>
</dbReference>
<keyword evidence="3" id="KW-0812">Transmembrane</keyword>
<keyword evidence="1" id="KW-0378">Hydrolase</keyword>
<dbReference type="GO" id="GO:0016787">
    <property type="term" value="F:hydrolase activity"/>
    <property type="evidence" value="ECO:0007669"/>
    <property type="project" value="UniProtKB-KW"/>
</dbReference>
<keyword evidence="3" id="KW-0472">Membrane</keyword>
<feature type="active site" description="Acyl-thioester intermediate" evidence="2">
    <location>
        <position position="215"/>
    </location>
</feature>
<dbReference type="Gene3D" id="2.40.260.10">
    <property type="entry name" value="Sortase"/>
    <property type="match status" value="1"/>
</dbReference>
<feature type="active site" description="Proton donor/acceptor" evidence="2">
    <location>
        <position position="147"/>
    </location>
</feature>
<evidence type="ECO:0000256" key="2">
    <source>
        <dbReference type="PIRSR" id="PIRSR605754-1"/>
    </source>
</evidence>
<proteinExistence type="predicted"/>
<evidence type="ECO:0000256" key="3">
    <source>
        <dbReference type="SAM" id="Phobius"/>
    </source>
</evidence>